<comment type="subcellular location">
    <subcellularLocation>
        <location evidence="1">Cell membrane</location>
        <topology evidence="1">Multi-pass membrane protein</topology>
    </subcellularLocation>
</comment>
<dbReference type="GO" id="GO:0022857">
    <property type="term" value="F:transmembrane transporter activity"/>
    <property type="evidence" value="ECO:0007669"/>
    <property type="project" value="InterPro"/>
</dbReference>
<feature type="transmembrane region" description="Helical" evidence="5">
    <location>
        <begin position="12"/>
        <end position="31"/>
    </location>
</feature>
<dbReference type="PANTHER" id="PTHR23514">
    <property type="entry name" value="BYPASS OF STOP CODON PROTEIN 6"/>
    <property type="match status" value="1"/>
</dbReference>
<feature type="transmembrane region" description="Helical" evidence="5">
    <location>
        <begin position="371"/>
        <end position="391"/>
    </location>
</feature>
<dbReference type="Gene3D" id="1.20.1250.20">
    <property type="entry name" value="MFS general substrate transporter like domains"/>
    <property type="match status" value="2"/>
</dbReference>
<evidence type="ECO:0000256" key="1">
    <source>
        <dbReference type="ARBA" id="ARBA00004651"/>
    </source>
</evidence>
<feature type="transmembrane region" description="Helical" evidence="5">
    <location>
        <begin position="145"/>
        <end position="166"/>
    </location>
</feature>
<reference evidence="7 8" key="1">
    <citation type="submission" date="2018-02" db="EMBL/GenBank/DDBJ databases">
        <title>Bacteriophage NCPPB3778 and a type I-E CRISPR drive the evolution of the US Biological Select Agent, Rathayibacter toxicus.</title>
        <authorList>
            <person name="Davis E.W.II."/>
            <person name="Tabima J.F."/>
            <person name="Weisberg A.J."/>
            <person name="Lopes L.D."/>
            <person name="Wiseman M.S."/>
            <person name="Wiseman M.S."/>
            <person name="Pupko T."/>
            <person name="Belcher M.S."/>
            <person name="Sechler A.J."/>
            <person name="Tancos M.A."/>
            <person name="Schroeder B.K."/>
            <person name="Murray T.D."/>
            <person name="Luster D.G."/>
            <person name="Schneider W.L."/>
            <person name="Rogers E."/>
            <person name="Andreote F.D."/>
            <person name="Grunwald N.J."/>
            <person name="Putnam M.L."/>
            <person name="Chang J.H."/>
        </authorList>
    </citation>
    <scope>NUCLEOTIDE SEQUENCE [LARGE SCALE GENOMIC DNA]</scope>
    <source>
        <strain evidence="7 8">AY1B3</strain>
    </source>
</reference>
<sequence length="404" mass="40373">MYRIDPARARNRWLLAILGGFALGGFTLSSWAARLPSIRAGLGLGDAELGFVLLATTAGSGAGLLASRLLLGGGGARRSLAVAALAMAAGVGVVGAGVAVGSVPVLLVGFAIAGAGVGATDVLINIDGAVIERLSRRTLMPLMHAAWPAGAVVGAGVGAGCAALGITAEAQLIAQAVVIAVAGLVLVRAVPGGSRGTRRARRRRGQARARRAPHVDARLLAIGVVMLAAEFGEGAANGWISVAVRDAMGRPEAFAAAAIGIYAAAQVVVRVAAGPLVDRFGRAAMIRWTSALGLAGVVLFLLDLGTVTLVIGVVLWSVGVSMGFPLGMSAAAEGDDPTARVTLVASVGYVASFIGPPLIGLLAQGFGLLPALWPVAVLFLVAVLLAPAFALRRRGPDPVAAATA</sequence>
<feature type="transmembrane region" description="Helical" evidence="5">
    <location>
        <begin position="339"/>
        <end position="359"/>
    </location>
</feature>
<keyword evidence="3 5" id="KW-1133">Transmembrane helix</keyword>
<keyword evidence="2 5" id="KW-0812">Transmembrane</keyword>
<dbReference type="InterPro" id="IPR020846">
    <property type="entry name" value="MFS_dom"/>
</dbReference>
<feature type="transmembrane region" description="Helical" evidence="5">
    <location>
        <begin position="215"/>
        <end position="233"/>
    </location>
</feature>
<feature type="transmembrane region" description="Helical" evidence="5">
    <location>
        <begin position="80"/>
        <end position="99"/>
    </location>
</feature>
<evidence type="ECO:0000256" key="2">
    <source>
        <dbReference type="ARBA" id="ARBA00022692"/>
    </source>
</evidence>
<dbReference type="AlphaFoldDB" id="A0A2S5VS63"/>
<dbReference type="InterPro" id="IPR036259">
    <property type="entry name" value="MFS_trans_sf"/>
</dbReference>
<feature type="transmembrane region" description="Helical" evidence="5">
    <location>
        <begin position="172"/>
        <end position="194"/>
    </location>
</feature>
<dbReference type="PROSITE" id="PS50850">
    <property type="entry name" value="MFS"/>
    <property type="match status" value="1"/>
</dbReference>
<accession>A0A2S5VS63</accession>
<dbReference type="SUPFAM" id="SSF103473">
    <property type="entry name" value="MFS general substrate transporter"/>
    <property type="match status" value="1"/>
</dbReference>
<dbReference type="InterPro" id="IPR051788">
    <property type="entry name" value="MFS_Transporter"/>
</dbReference>
<organism evidence="7 8">
    <name type="scientific">Clavibacter michiganensis</name>
    <dbReference type="NCBI Taxonomy" id="28447"/>
    <lineage>
        <taxon>Bacteria</taxon>
        <taxon>Bacillati</taxon>
        <taxon>Actinomycetota</taxon>
        <taxon>Actinomycetes</taxon>
        <taxon>Micrococcales</taxon>
        <taxon>Microbacteriaceae</taxon>
        <taxon>Clavibacter</taxon>
    </lineage>
</organism>
<feature type="transmembrane region" description="Helical" evidence="5">
    <location>
        <begin position="308"/>
        <end position="327"/>
    </location>
</feature>
<evidence type="ECO:0000259" key="6">
    <source>
        <dbReference type="PROSITE" id="PS50850"/>
    </source>
</evidence>
<dbReference type="GO" id="GO:0005886">
    <property type="term" value="C:plasma membrane"/>
    <property type="evidence" value="ECO:0007669"/>
    <property type="project" value="UniProtKB-SubCell"/>
</dbReference>
<feature type="transmembrane region" description="Helical" evidence="5">
    <location>
        <begin position="51"/>
        <end position="71"/>
    </location>
</feature>
<dbReference type="EMBL" id="PSXY01000019">
    <property type="protein sequence ID" value="PPF66529.1"/>
    <property type="molecule type" value="Genomic_DNA"/>
</dbReference>
<evidence type="ECO:0000313" key="8">
    <source>
        <dbReference type="Proteomes" id="UP000239241"/>
    </source>
</evidence>
<evidence type="ECO:0000256" key="4">
    <source>
        <dbReference type="ARBA" id="ARBA00023136"/>
    </source>
</evidence>
<name>A0A2S5VS63_9MICO</name>
<dbReference type="Pfam" id="PF07690">
    <property type="entry name" value="MFS_1"/>
    <property type="match status" value="1"/>
</dbReference>
<dbReference type="PANTHER" id="PTHR23514:SF13">
    <property type="entry name" value="INNER MEMBRANE PROTEIN YBJJ"/>
    <property type="match status" value="1"/>
</dbReference>
<dbReference type="RefSeq" id="WP_104290729.1">
    <property type="nucleotide sequence ID" value="NZ_PSXY01000019.1"/>
</dbReference>
<dbReference type="InterPro" id="IPR011701">
    <property type="entry name" value="MFS"/>
</dbReference>
<protein>
    <submittedName>
        <fullName evidence="7">MFS transporter</fullName>
    </submittedName>
</protein>
<proteinExistence type="predicted"/>
<evidence type="ECO:0000256" key="5">
    <source>
        <dbReference type="SAM" id="Phobius"/>
    </source>
</evidence>
<keyword evidence="4 5" id="KW-0472">Membrane</keyword>
<feature type="transmembrane region" description="Helical" evidence="5">
    <location>
        <begin position="253"/>
        <end position="273"/>
    </location>
</feature>
<evidence type="ECO:0000256" key="3">
    <source>
        <dbReference type="ARBA" id="ARBA00022989"/>
    </source>
</evidence>
<feature type="domain" description="Major facilitator superfamily (MFS) profile" evidence="6">
    <location>
        <begin position="13"/>
        <end position="394"/>
    </location>
</feature>
<feature type="transmembrane region" description="Helical" evidence="5">
    <location>
        <begin position="105"/>
        <end position="124"/>
    </location>
</feature>
<comment type="caution">
    <text evidence="7">The sequence shown here is derived from an EMBL/GenBank/DDBJ whole genome shotgun (WGS) entry which is preliminary data.</text>
</comment>
<dbReference type="Proteomes" id="UP000239241">
    <property type="component" value="Unassembled WGS sequence"/>
</dbReference>
<gene>
    <name evidence="7" type="ORF">C5E16_11280</name>
</gene>
<evidence type="ECO:0000313" key="7">
    <source>
        <dbReference type="EMBL" id="PPF66529.1"/>
    </source>
</evidence>